<protein>
    <submittedName>
        <fullName evidence="6">Class I poly(R)-hydroxyalkanoic acid synthase</fullName>
    </submittedName>
</protein>
<accession>A0A438AKI1</accession>
<evidence type="ECO:0000259" key="5">
    <source>
        <dbReference type="Pfam" id="PF07167"/>
    </source>
</evidence>
<dbReference type="EMBL" id="RQXX01000001">
    <property type="protein sequence ID" value="RVV99218.1"/>
    <property type="molecule type" value="Genomic_DNA"/>
</dbReference>
<keyword evidence="4" id="KW-0012">Acyltransferase</keyword>
<proteinExistence type="predicted"/>
<dbReference type="PANTHER" id="PTHR36837">
    <property type="entry name" value="POLY(3-HYDROXYALKANOATE) POLYMERASE SUBUNIT PHAC"/>
    <property type="match status" value="1"/>
</dbReference>
<name>A0A438AKI1_9RHOB</name>
<dbReference type="InterPro" id="IPR010963">
    <property type="entry name" value="PHA_synth_I"/>
</dbReference>
<evidence type="ECO:0000313" key="7">
    <source>
        <dbReference type="Proteomes" id="UP000285908"/>
    </source>
</evidence>
<reference evidence="6 7" key="1">
    <citation type="submission" date="2018-11" db="EMBL/GenBank/DDBJ databases">
        <title>Mesobaculum littorinae gen. nov., sp. nov., isolated from Littorina scabra that represents a novel genus of the order Rhodobacteraceae.</title>
        <authorList>
            <person name="Li F."/>
        </authorList>
    </citation>
    <scope>NUCLEOTIDE SEQUENCE [LARGE SCALE GENOMIC DNA]</scope>
    <source>
        <strain evidence="6 7">M0103</strain>
    </source>
</reference>
<dbReference type="PANTHER" id="PTHR36837:SF5">
    <property type="entry name" value="POLY-3-HYDROXYBUTYRATE SYNTHASE"/>
    <property type="match status" value="1"/>
</dbReference>
<dbReference type="GO" id="GO:0042619">
    <property type="term" value="P:poly-hydroxybutyrate biosynthetic process"/>
    <property type="evidence" value="ECO:0007669"/>
    <property type="project" value="InterPro"/>
</dbReference>
<dbReference type="GO" id="GO:0005737">
    <property type="term" value="C:cytoplasm"/>
    <property type="evidence" value="ECO:0007669"/>
    <property type="project" value="UniProtKB-SubCell"/>
</dbReference>
<dbReference type="RefSeq" id="WP_127904659.1">
    <property type="nucleotide sequence ID" value="NZ_RQXX01000001.1"/>
</dbReference>
<dbReference type="InterPro" id="IPR010941">
    <property type="entry name" value="PhaC_N"/>
</dbReference>
<evidence type="ECO:0000256" key="1">
    <source>
        <dbReference type="ARBA" id="ARBA00004496"/>
    </source>
</evidence>
<sequence>MTTHDETPPQEIDTLTRNLGRIEELSGRLMTALSQRRPVRSSLQGPSPDLYARAATAWWAEAMANPAKIMEHQVGYWGRTLKHYAEAQQSLTRGPLSAPEDPGPKDRRFADPMWDTHPYFNWIKQQYQINAQAVRDAVADLDGLAEGDRQRLAYFSQQILDMLSPTNFLATNPTALSRALETEGQSLVDGLENLVRDIEANDGELLVTLSDPQAFQVGGNLATSEGSVVFRNDLFELIQYAPRTEQVHRTPLVIFTPWINKFYILDLRERNSLIRWITEQDFTLFVVSWKNPDASYRDVGMDDYVERGFLQAIASVKQITGEDQVNAVGYCIAGTTLALTLALMARRGDRSVKSATFFTTLTDFSDPGEVGAFLDDDFVDGIEADCQEKGVLHSVFMNRTFSFLRANDLVYAPAIRSYMLGEAPPAFDLLYWNGDSTNLPARMAVEYLRGLCQQDRFATTGFEILGETVRLSDVTQPLCAIACEADHIAAWRSSFRGMAQTGSRSKTFFLTQAGHVAGIVNPPSKKKYGHWTHGDWSGGAEAWKEAAEFHEGSWWPRWGDWLSRRSGRKIPARVPGEDGVEVLGPAPGTYVTEQPNA</sequence>
<gene>
    <name evidence="6" type="primary">phaC</name>
    <name evidence="6" type="ORF">EKE94_00530</name>
</gene>
<feature type="domain" description="Poly-beta-hydroxybutyrate polymerase N-terminal" evidence="5">
    <location>
        <begin position="105"/>
        <end position="277"/>
    </location>
</feature>
<evidence type="ECO:0000256" key="2">
    <source>
        <dbReference type="ARBA" id="ARBA00022490"/>
    </source>
</evidence>
<keyword evidence="7" id="KW-1185">Reference proteome</keyword>
<dbReference type="SUPFAM" id="SSF53474">
    <property type="entry name" value="alpha/beta-Hydrolases"/>
    <property type="match status" value="1"/>
</dbReference>
<comment type="subcellular location">
    <subcellularLocation>
        <location evidence="1">Cytoplasm</location>
    </subcellularLocation>
</comment>
<dbReference type="OrthoDB" id="7208816at2"/>
<comment type="caution">
    <text evidence="6">The sequence shown here is derived from an EMBL/GenBank/DDBJ whole genome shotgun (WGS) entry which is preliminary data.</text>
</comment>
<evidence type="ECO:0000256" key="4">
    <source>
        <dbReference type="ARBA" id="ARBA00023315"/>
    </source>
</evidence>
<dbReference type="AlphaFoldDB" id="A0A438AKI1"/>
<organism evidence="6 7">
    <name type="scientific">Mesobaculum littorinae</name>
    <dbReference type="NCBI Taxonomy" id="2486419"/>
    <lineage>
        <taxon>Bacteria</taxon>
        <taxon>Pseudomonadati</taxon>
        <taxon>Pseudomonadota</taxon>
        <taxon>Alphaproteobacteria</taxon>
        <taxon>Rhodobacterales</taxon>
        <taxon>Roseobacteraceae</taxon>
        <taxon>Mesobaculum</taxon>
    </lineage>
</organism>
<dbReference type="Pfam" id="PF07167">
    <property type="entry name" value="PhaC_N"/>
    <property type="match status" value="1"/>
</dbReference>
<dbReference type="InterPro" id="IPR029058">
    <property type="entry name" value="AB_hydrolase_fold"/>
</dbReference>
<evidence type="ECO:0000256" key="3">
    <source>
        <dbReference type="ARBA" id="ARBA00022679"/>
    </source>
</evidence>
<dbReference type="InterPro" id="IPR051321">
    <property type="entry name" value="PHA/PHB_synthase"/>
</dbReference>
<dbReference type="GO" id="GO:0016746">
    <property type="term" value="F:acyltransferase activity"/>
    <property type="evidence" value="ECO:0007669"/>
    <property type="project" value="UniProtKB-KW"/>
</dbReference>
<dbReference type="Gene3D" id="3.40.50.1820">
    <property type="entry name" value="alpha/beta hydrolase"/>
    <property type="match status" value="1"/>
</dbReference>
<evidence type="ECO:0000313" key="6">
    <source>
        <dbReference type="EMBL" id="RVV99218.1"/>
    </source>
</evidence>
<keyword evidence="3" id="KW-0808">Transferase</keyword>
<dbReference type="Proteomes" id="UP000285908">
    <property type="component" value="Unassembled WGS sequence"/>
</dbReference>
<keyword evidence="2" id="KW-0963">Cytoplasm</keyword>
<dbReference type="NCBIfam" id="TIGR01838">
    <property type="entry name" value="PHA_synth_I"/>
    <property type="match status" value="1"/>
</dbReference>